<accession>A0A1I2IQA6</accession>
<dbReference type="EMBL" id="FOMX01000074">
    <property type="protein sequence ID" value="SFF43890.1"/>
    <property type="molecule type" value="Genomic_DNA"/>
</dbReference>
<reference evidence="2" key="1">
    <citation type="submission" date="2016-10" db="EMBL/GenBank/DDBJ databases">
        <authorList>
            <person name="Varghese N."/>
            <person name="Submissions S."/>
        </authorList>
    </citation>
    <scope>NUCLEOTIDE SEQUENCE [LARGE SCALE GENOMIC DNA]</scope>
    <source>
        <strain evidence="2">ATCC 25963</strain>
    </source>
</reference>
<proteinExistence type="predicted"/>
<evidence type="ECO:0000313" key="2">
    <source>
        <dbReference type="Proteomes" id="UP000199400"/>
    </source>
</evidence>
<organism evidence="1 2">
    <name type="scientific">Nannocystis exedens</name>
    <dbReference type="NCBI Taxonomy" id="54"/>
    <lineage>
        <taxon>Bacteria</taxon>
        <taxon>Pseudomonadati</taxon>
        <taxon>Myxococcota</taxon>
        <taxon>Polyangia</taxon>
        <taxon>Nannocystales</taxon>
        <taxon>Nannocystaceae</taxon>
        <taxon>Nannocystis</taxon>
    </lineage>
</organism>
<sequence>MQAERRPADSTGGIAPGYSKSMRSNNIISALLFILAASIGCQEDDRSAFGERCSPEVCDDGLACYAGYCEEKCVDDTDCQPIEGWKHECYAGRCQIACNAQRDCPQTLATPLECITEWCAATKFD</sequence>
<protein>
    <submittedName>
        <fullName evidence="1">Uncharacterized protein</fullName>
    </submittedName>
</protein>
<dbReference type="STRING" id="54.SAMN02745121_08865"/>
<gene>
    <name evidence="1" type="ORF">SAMN02745121_08865</name>
</gene>
<evidence type="ECO:0000313" key="1">
    <source>
        <dbReference type="EMBL" id="SFF43890.1"/>
    </source>
</evidence>
<name>A0A1I2IQA6_9BACT</name>
<dbReference type="AlphaFoldDB" id="A0A1I2IQA6"/>
<dbReference type="Proteomes" id="UP000199400">
    <property type="component" value="Unassembled WGS sequence"/>
</dbReference>
<keyword evidence="2" id="KW-1185">Reference proteome</keyword>